<sequence length="492" mass="54020">MSVERISTGVSGLDEVLDGGLIRGRNVLVRGSPGSGKTIFGLHFLSAGIDAEETALYINMGEPQAYVEETADAFGLNTEQIQFHNLSPTQEQFSERNSYSVFESAEVEQPEFIEDLRDEVDKIKPDRVLLDPITEFRYLTSDERQFRSGVLGLLDYLKEVGATVMLTSQAGGSITDDDIQFLVDAVISLDVTPESRAVNVSKFRGSSFRRGNHSYDITDEGLTVWPTLVPGEQEREVESGTLSSGVAELDDLLHGGLDQGTVTILSGPTGVGKTTTGLQFLIQAALEGKQSILFQFEEAERTIRKRADAIGLPLQDALDSGQLSIVEIDPEEYTVGEFEDLVREAVTDGTEAVMIDGSQGFQENLRGLDNTTGALLRIGRFLRAAGVSTILVNEVHNITGDFHATEERTSNLADNIMFLRHVEYRGKVRKVIGTLKMRTSDFERSLRELEITADGIRVGEPLPQLRGILTGTPEWNDTDTASKHDVDNDEQT</sequence>
<feature type="domain" description="KaiC" evidence="8">
    <location>
        <begin position="240"/>
        <end position="472"/>
    </location>
</feature>
<keyword evidence="4" id="KW-0677">Repeat</keyword>
<dbReference type="InterPro" id="IPR014774">
    <property type="entry name" value="KaiC-like_dom"/>
</dbReference>
<dbReference type="Pfam" id="PF06745">
    <property type="entry name" value="ATPase"/>
    <property type="match status" value="2"/>
</dbReference>
<name>A0A081EXU0_9EURY</name>
<dbReference type="OrthoDB" id="27015at2157"/>
<evidence type="ECO:0000256" key="6">
    <source>
        <dbReference type="ARBA" id="ARBA00022801"/>
    </source>
</evidence>
<feature type="region of interest" description="Disordered" evidence="7">
    <location>
        <begin position="469"/>
        <end position="492"/>
    </location>
</feature>
<dbReference type="PROSITE" id="PS51146">
    <property type="entry name" value="KAIC"/>
    <property type="match status" value="2"/>
</dbReference>
<dbReference type="AlphaFoldDB" id="A0A081EXU0"/>
<evidence type="ECO:0000256" key="2">
    <source>
        <dbReference type="ARBA" id="ARBA00022553"/>
    </source>
</evidence>
<keyword evidence="10" id="KW-1185">Reference proteome</keyword>
<dbReference type="PRINTS" id="PR01874">
    <property type="entry name" value="DNAREPAIRADA"/>
</dbReference>
<keyword evidence="6" id="KW-0378">Hydrolase</keyword>
<protein>
    <recommendedName>
        <fullName evidence="1">non-specific serine/threonine protein kinase</fullName>
        <ecNumber evidence="1">2.7.11.1</ecNumber>
    </recommendedName>
</protein>
<evidence type="ECO:0000313" key="9">
    <source>
        <dbReference type="EMBL" id="KDS92228.1"/>
    </source>
</evidence>
<evidence type="ECO:0000256" key="4">
    <source>
        <dbReference type="ARBA" id="ARBA00022737"/>
    </source>
</evidence>
<proteinExistence type="predicted"/>
<organism evidence="9 10">
    <name type="scientific">Halorubrum saccharovorum</name>
    <dbReference type="NCBI Taxonomy" id="2248"/>
    <lineage>
        <taxon>Archaea</taxon>
        <taxon>Methanobacteriati</taxon>
        <taxon>Methanobacteriota</taxon>
        <taxon>Stenosarchaea group</taxon>
        <taxon>Halobacteria</taxon>
        <taxon>Halobacteriales</taxon>
        <taxon>Haloferacaceae</taxon>
        <taxon>Halorubrum</taxon>
    </lineage>
</organism>
<dbReference type="SUPFAM" id="SSF52540">
    <property type="entry name" value="P-loop containing nucleoside triphosphate hydrolases"/>
    <property type="match status" value="2"/>
</dbReference>
<dbReference type="GO" id="GO:0016787">
    <property type="term" value="F:hydrolase activity"/>
    <property type="evidence" value="ECO:0007669"/>
    <property type="project" value="UniProtKB-KW"/>
</dbReference>
<keyword evidence="5" id="KW-0418">Kinase</keyword>
<comment type="caution">
    <text evidence="9">The sequence shown here is derived from an EMBL/GenBank/DDBJ whole genome shotgun (WGS) entry which is preliminary data.</text>
</comment>
<evidence type="ECO:0000256" key="1">
    <source>
        <dbReference type="ARBA" id="ARBA00012513"/>
    </source>
</evidence>
<keyword evidence="3" id="KW-0808">Transferase</keyword>
<dbReference type="InterPro" id="IPR030665">
    <property type="entry name" value="KaiC"/>
</dbReference>
<dbReference type="RefSeq" id="WP_080509868.1">
    <property type="nucleotide sequence ID" value="NZ_JNFH02000002.1"/>
</dbReference>
<dbReference type="InterPro" id="IPR027417">
    <property type="entry name" value="P-loop_NTPase"/>
</dbReference>
<feature type="domain" description="KaiC" evidence="8">
    <location>
        <begin position="4"/>
        <end position="238"/>
    </location>
</feature>
<dbReference type="PANTHER" id="PTHR42926:SF1">
    <property type="entry name" value="CIRCADIAN CLOCK OSCILLATOR PROTEIN KAIC 1"/>
    <property type="match status" value="1"/>
</dbReference>
<dbReference type="InterPro" id="IPR003593">
    <property type="entry name" value="AAA+_ATPase"/>
</dbReference>
<evidence type="ECO:0000256" key="5">
    <source>
        <dbReference type="ARBA" id="ARBA00022777"/>
    </source>
</evidence>
<evidence type="ECO:0000256" key="3">
    <source>
        <dbReference type="ARBA" id="ARBA00022679"/>
    </source>
</evidence>
<evidence type="ECO:0000313" key="10">
    <source>
        <dbReference type="Proteomes" id="UP000053331"/>
    </source>
</evidence>
<keyword evidence="2" id="KW-0597">Phosphoprotein</keyword>
<gene>
    <name evidence="9" type="ORF">FK85_18130</name>
</gene>
<dbReference type="InterPro" id="IPR051347">
    <property type="entry name" value="Circadian_clock_KaiC-rel"/>
</dbReference>
<dbReference type="GO" id="GO:0004674">
    <property type="term" value="F:protein serine/threonine kinase activity"/>
    <property type="evidence" value="ECO:0007669"/>
    <property type="project" value="UniProtKB-EC"/>
</dbReference>
<evidence type="ECO:0000259" key="8">
    <source>
        <dbReference type="PROSITE" id="PS51146"/>
    </source>
</evidence>
<dbReference type="EMBL" id="JNFH02000002">
    <property type="protein sequence ID" value="KDS92228.1"/>
    <property type="molecule type" value="Genomic_DNA"/>
</dbReference>
<dbReference type="PIRSF" id="PIRSF039117">
    <property type="entry name" value="KaiC"/>
    <property type="match status" value="1"/>
</dbReference>
<dbReference type="InterPro" id="IPR010624">
    <property type="entry name" value="KaiC_dom"/>
</dbReference>
<evidence type="ECO:0000256" key="7">
    <source>
        <dbReference type="SAM" id="MobiDB-lite"/>
    </source>
</evidence>
<accession>A0A081EXU0</accession>
<dbReference type="SMART" id="SM00382">
    <property type="entry name" value="AAA"/>
    <property type="match status" value="2"/>
</dbReference>
<dbReference type="PANTHER" id="PTHR42926">
    <property type="match status" value="1"/>
</dbReference>
<dbReference type="EC" id="2.7.11.1" evidence="1"/>
<dbReference type="Gene3D" id="3.40.50.300">
    <property type="entry name" value="P-loop containing nucleotide triphosphate hydrolases"/>
    <property type="match status" value="2"/>
</dbReference>
<dbReference type="Proteomes" id="UP000053331">
    <property type="component" value="Unassembled WGS sequence"/>
</dbReference>
<dbReference type="GO" id="GO:0005524">
    <property type="term" value="F:ATP binding"/>
    <property type="evidence" value="ECO:0007669"/>
    <property type="project" value="InterPro"/>
</dbReference>
<reference evidence="9 10" key="1">
    <citation type="journal article" date="2015" name="Genome Announc.">
        <title>Draft genome sequence of a Halorubrum H3 strain isolated from the burlinskoye salt lake (Altai Krai, Russia).</title>
        <authorList>
            <person name="Rozanov A.S."/>
            <person name="Bryanskaya A.V."/>
            <person name="Malup T.K."/>
            <person name="Kotenko A.V."/>
            <person name="Peltek S.E."/>
        </authorList>
    </citation>
    <scope>NUCLEOTIDE SEQUENCE [LARGE SCALE GENOMIC DNA]</scope>
    <source>
        <strain evidence="9 10">H3</strain>
    </source>
</reference>